<dbReference type="InterPro" id="IPR036291">
    <property type="entry name" value="NAD(P)-bd_dom_sf"/>
</dbReference>
<dbReference type="SUPFAM" id="SSF51735">
    <property type="entry name" value="NAD(P)-binding Rossmann-fold domains"/>
    <property type="match status" value="1"/>
</dbReference>
<dbReference type="PANTHER" id="PTHR22604:SF105">
    <property type="entry name" value="TRANS-1,2-DIHYDROBENZENE-1,2-DIOL DEHYDROGENASE"/>
    <property type="match status" value="1"/>
</dbReference>
<dbReference type="InterPro" id="IPR000683">
    <property type="entry name" value="Gfo/Idh/MocA-like_OxRdtase_N"/>
</dbReference>
<evidence type="ECO:0000256" key="3">
    <source>
        <dbReference type="ARBA" id="ARBA00038984"/>
    </source>
</evidence>
<protein>
    <recommendedName>
        <fullName evidence="3">D-xylose 1-dehydrogenase (NADP(+), D-xylono-1,5-lactone-forming)</fullName>
        <ecNumber evidence="3">1.1.1.179</ecNumber>
    </recommendedName>
    <alternativeName>
        <fullName evidence="4">D-xylose-NADP dehydrogenase</fullName>
    </alternativeName>
</protein>
<dbReference type="PANTHER" id="PTHR22604">
    <property type="entry name" value="OXIDOREDUCTASES"/>
    <property type="match status" value="1"/>
</dbReference>
<comment type="similarity">
    <text evidence="1">Belongs to the Gfo/Idh/MocA family.</text>
</comment>
<keyword evidence="2" id="KW-0560">Oxidoreductase</keyword>
<evidence type="ECO:0000259" key="7">
    <source>
        <dbReference type="Pfam" id="PF22725"/>
    </source>
</evidence>
<dbReference type="OrthoDB" id="2129491at2759"/>
<evidence type="ECO:0000256" key="4">
    <source>
        <dbReference type="ARBA" id="ARBA00042988"/>
    </source>
</evidence>
<dbReference type="Gene3D" id="3.40.50.720">
    <property type="entry name" value="NAD(P)-binding Rossmann-like Domain"/>
    <property type="match status" value="1"/>
</dbReference>
<evidence type="ECO:0000256" key="2">
    <source>
        <dbReference type="ARBA" id="ARBA00023002"/>
    </source>
</evidence>
<comment type="caution">
    <text evidence="8">The sequence shown here is derived from an EMBL/GenBank/DDBJ whole genome shotgun (WGS) entry which is preliminary data.</text>
</comment>
<accession>A0A5C5G4D1</accession>
<dbReference type="InterPro" id="IPR055170">
    <property type="entry name" value="GFO_IDH_MocA-like_dom"/>
</dbReference>
<feature type="domain" description="GFO/IDH/MocA-like oxidoreductase" evidence="7">
    <location>
        <begin position="182"/>
        <end position="307"/>
    </location>
</feature>
<dbReference type="InterPro" id="IPR050984">
    <property type="entry name" value="Gfo/Idh/MocA_domain"/>
</dbReference>
<name>A0A5C5G4D1_9BASI</name>
<gene>
    <name evidence="8" type="ORF">DMC30DRAFT_257887</name>
</gene>
<dbReference type="GO" id="GO:0000166">
    <property type="term" value="F:nucleotide binding"/>
    <property type="evidence" value="ECO:0007669"/>
    <property type="project" value="InterPro"/>
</dbReference>
<feature type="domain" description="Gfo/Idh/MocA-like oxidoreductase N-terminal" evidence="6">
    <location>
        <begin position="60"/>
        <end position="169"/>
    </location>
</feature>
<dbReference type="GO" id="GO:0047837">
    <property type="term" value="F:D-xylose 1-dehydrogenase (NADP+) activity"/>
    <property type="evidence" value="ECO:0007669"/>
    <property type="project" value="UniProtKB-EC"/>
</dbReference>
<dbReference type="Pfam" id="PF01408">
    <property type="entry name" value="GFO_IDH_MocA"/>
    <property type="match status" value="1"/>
</dbReference>
<sequence length="413" mass="45513">MAHTCRWGILATGASPLLELFPQGPGSPARTPEAPRFAPPRTGWISTKFVLDLLADPSTRDVSDVRHEVVAVGSRSRESAAKFVESVWKEAGVTEGQDKVKTHGSYDELFADANVDCIYVGSPHSHHYAHVHAALSAGKNVLCEKSLVVNAAQADALIQLARAKDLFLMEAVWTRFQPYSYKLQEVVRSGVIGQVKAVQAELCADFTSQSDEHRLRNPYLAGGALLDLGLALVLLPPSEASSEPLPVPKVAASVLKTTTGVDESVIAGLTFKQSDGRLVHGSLTTAQDRQTAPNRCSYIQGTQGYIEVAFPTYRPRAFTYYGWDQPEDFSAHASGDSSKKPTRTETFEFDERPGGIWGFAWEADEVARCLRDAKKESERMPLRESLLMMQVFDEIRRQGEFVFPEELETLELQ</sequence>
<evidence type="ECO:0000256" key="5">
    <source>
        <dbReference type="ARBA" id="ARBA00049233"/>
    </source>
</evidence>
<proteinExistence type="inferred from homology"/>
<evidence type="ECO:0000256" key="1">
    <source>
        <dbReference type="ARBA" id="ARBA00010928"/>
    </source>
</evidence>
<dbReference type="AlphaFoldDB" id="A0A5C5G4D1"/>
<reference evidence="8 9" key="1">
    <citation type="submission" date="2019-03" db="EMBL/GenBank/DDBJ databases">
        <title>Rhodosporidium diobovatum UCD-FST 08-225 genome sequencing, assembly, and annotation.</title>
        <authorList>
            <person name="Fakankun I.U."/>
            <person name="Fristensky B."/>
            <person name="Levin D.B."/>
        </authorList>
    </citation>
    <scope>NUCLEOTIDE SEQUENCE [LARGE SCALE GENOMIC DNA]</scope>
    <source>
        <strain evidence="8 9">UCD-FST 08-225</strain>
    </source>
</reference>
<evidence type="ECO:0000259" key="6">
    <source>
        <dbReference type="Pfam" id="PF01408"/>
    </source>
</evidence>
<dbReference type="Pfam" id="PF22725">
    <property type="entry name" value="GFO_IDH_MocA_C3"/>
    <property type="match status" value="1"/>
</dbReference>
<organism evidence="8 9">
    <name type="scientific">Rhodotorula diobovata</name>
    <dbReference type="NCBI Taxonomy" id="5288"/>
    <lineage>
        <taxon>Eukaryota</taxon>
        <taxon>Fungi</taxon>
        <taxon>Dikarya</taxon>
        <taxon>Basidiomycota</taxon>
        <taxon>Pucciniomycotina</taxon>
        <taxon>Microbotryomycetes</taxon>
        <taxon>Sporidiobolales</taxon>
        <taxon>Sporidiobolaceae</taxon>
        <taxon>Rhodotorula</taxon>
    </lineage>
</organism>
<dbReference type="STRING" id="5288.A0A5C5G4D1"/>
<dbReference type="EMBL" id="SOZI01000007">
    <property type="protein sequence ID" value="TNY23835.1"/>
    <property type="molecule type" value="Genomic_DNA"/>
</dbReference>
<dbReference type="Proteomes" id="UP000311382">
    <property type="component" value="Unassembled WGS sequence"/>
</dbReference>
<comment type="catalytic activity">
    <reaction evidence="5">
        <text>D-xylose + NADP(+) = D-xylono-1,5-lactone + NADPH + H(+)</text>
        <dbReference type="Rhea" id="RHEA:22000"/>
        <dbReference type="ChEBI" id="CHEBI:15378"/>
        <dbReference type="ChEBI" id="CHEBI:15867"/>
        <dbReference type="ChEBI" id="CHEBI:53455"/>
        <dbReference type="ChEBI" id="CHEBI:57783"/>
        <dbReference type="ChEBI" id="CHEBI:58349"/>
        <dbReference type="EC" id="1.1.1.179"/>
    </reaction>
</comment>
<dbReference type="Gene3D" id="3.30.360.10">
    <property type="entry name" value="Dihydrodipicolinate Reductase, domain 2"/>
    <property type="match status" value="1"/>
</dbReference>
<evidence type="ECO:0000313" key="9">
    <source>
        <dbReference type="Proteomes" id="UP000311382"/>
    </source>
</evidence>
<dbReference type="SUPFAM" id="SSF55347">
    <property type="entry name" value="Glyceraldehyde-3-phosphate dehydrogenase-like, C-terminal domain"/>
    <property type="match status" value="1"/>
</dbReference>
<evidence type="ECO:0000313" key="8">
    <source>
        <dbReference type="EMBL" id="TNY23835.1"/>
    </source>
</evidence>
<dbReference type="EC" id="1.1.1.179" evidence="3"/>
<keyword evidence="9" id="KW-1185">Reference proteome</keyword>